<gene>
    <name evidence="1" type="ORF">LCGC14_3086980</name>
</gene>
<proteinExistence type="predicted"/>
<organism evidence="1">
    <name type="scientific">marine sediment metagenome</name>
    <dbReference type="NCBI Taxonomy" id="412755"/>
    <lineage>
        <taxon>unclassified sequences</taxon>
        <taxon>metagenomes</taxon>
        <taxon>ecological metagenomes</taxon>
    </lineage>
</organism>
<dbReference type="EMBL" id="LAZR01066108">
    <property type="protein sequence ID" value="KKK54214.1"/>
    <property type="molecule type" value="Genomic_DNA"/>
</dbReference>
<name>A0A0F8YJ56_9ZZZZ</name>
<accession>A0A0F8YJ56</accession>
<sequence>MPKGVYADIIIRPTTPPPDNAPPLKQEYWTLKEIAERMGWTEGMVKIMRDRMNFPLLIMANTHRSAKDRKTIRGTKRWFYYTNEGQIQQWYVNLIVSQREFRKQHGEGWWRKKERVKALASGKGYSDV</sequence>
<protein>
    <submittedName>
        <fullName evidence="1">Uncharacterized protein</fullName>
    </submittedName>
</protein>
<reference evidence="1" key="1">
    <citation type="journal article" date="2015" name="Nature">
        <title>Complex archaea that bridge the gap between prokaryotes and eukaryotes.</title>
        <authorList>
            <person name="Spang A."/>
            <person name="Saw J.H."/>
            <person name="Jorgensen S.L."/>
            <person name="Zaremba-Niedzwiedzka K."/>
            <person name="Martijn J."/>
            <person name="Lind A.E."/>
            <person name="van Eijk R."/>
            <person name="Schleper C."/>
            <person name="Guy L."/>
            <person name="Ettema T.J."/>
        </authorList>
    </citation>
    <scope>NUCLEOTIDE SEQUENCE</scope>
</reference>
<evidence type="ECO:0000313" key="1">
    <source>
        <dbReference type="EMBL" id="KKK54214.1"/>
    </source>
</evidence>
<comment type="caution">
    <text evidence="1">The sequence shown here is derived from an EMBL/GenBank/DDBJ whole genome shotgun (WGS) entry which is preliminary data.</text>
</comment>
<dbReference type="AlphaFoldDB" id="A0A0F8YJ56"/>